<dbReference type="PROSITE" id="PS51464">
    <property type="entry name" value="SIS"/>
    <property type="match status" value="1"/>
</dbReference>
<comment type="caution">
    <text evidence="2">The sequence shown here is derived from an EMBL/GenBank/DDBJ whole genome shotgun (WGS) entry which is preliminary data.</text>
</comment>
<dbReference type="NCBIfam" id="NF002805">
    <property type="entry name" value="PRK02947.1"/>
    <property type="match status" value="1"/>
</dbReference>
<dbReference type="InterPro" id="IPR001347">
    <property type="entry name" value="SIS_dom"/>
</dbReference>
<proteinExistence type="predicted"/>
<dbReference type="EMBL" id="LIAW01000013">
    <property type="protein sequence ID" value="KRO33155.1"/>
    <property type="molecule type" value="Genomic_DNA"/>
</dbReference>
<feature type="domain" description="SIS" evidence="1">
    <location>
        <begin position="32"/>
        <end position="212"/>
    </location>
</feature>
<sequence>MKSHHEYLSNLIELLTILRQDCQQVEEAAGLIAQSLQNDGLIHVFGTGHSHMLAEEMFYRAGGLGSVNPILEEDLMLHKNASRSTELERNPELAVNILAKHKLRKGDVFIIASNSGGNALVEAIGNQVKERGLLLIAITSLKHATSPAARVHGRKIHELADITIDNLGQVGDATISYPGLEEKTGPTSTVLGTAIVNALVVRSVEIMIENGHKPEIFSSSNTSDGDSRNSELLSVLKERVSIL</sequence>
<dbReference type="SUPFAM" id="SSF53697">
    <property type="entry name" value="SIS domain"/>
    <property type="match status" value="1"/>
</dbReference>
<dbReference type="PANTHER" id="PTHR30390:SF7">
    <property type="entry name" value="PHOSPHOHEPTOSE ISOMERASE"/>
    <property type="match status" value="1"/>
</dbReference>
<evidence type="ECO:0000259" key="1">
    <source>
        <dbReference type="PROSITE" id="PS51464"/>
    </source>
</evidence>
<dbReference type="AlphaFoldDB" id="A0A0R2PAV8"/>
<accession>A0A0R2PAV8</accession>
<name>A0A0R2PAV8_9ACTN</name>
<dbReference type="GO" id="GO:1901135">
    <property type="term" value="P:carbohydrate derivative metabolic process"/>
    <property type="evidence" value="ECO:0007669"/>
    <property type="project" value="InterPro"/>
</dbReference>
<dbReference type="InterPro" id="IPR035472">
    <property type="entry name" value="RpiR-like_SIS"/>
</dbReference>
<organism evidence="2 3">
    <name type="scientific">Actinobacteria bacterium BACL2 MAG-121001-bin67</name>
    <dbReference type="NCBI Taxonomy" id="1655572"/>
    <lineage>
        <taxon>Bacteria</taxon>
        <taxon>Bacillati</taxon>
        <taxon>Actinomycetota</taxon>
        <taxon>Actinomycetes</taxon>
        <taxon>Actinomycetes incertae sedis</taxon>
        <taxon>ac1 cluster</taxon>
    </lineage>
</organism>
<dbReference type="Pfam" id="PF13580">
    <property type="entry name" value="SIS_2"/>
    <property type="match status" value="1"/>
</dbReference>
<dbReference type="PANTHER" id="PTHR30390">
    <property type="entry name" value="SEDOHEPTULOSE 7-PHOSPHATE ISOMERASE / DNAA INITIATOR-ASSOCIATING FACTOR FOR REPLICATION INITIATION"/>
    <property type="match status" value="1"/>
</dbReference>
<dbReference type="Proteomes" id="UP000053349">
    <property type="component" value="Unassembled WGS sequence"/>
</dbReference>
<evidence type="ECO:0000313" key="3">
    <source>
        <dbReference type="Proteomes" id="UP000053349"/>
    </source>
</evidence>
<dbReference type="GO" id="GO:0097367">
    <property type="term" value="F:carbohydrate derivative binding"/>
    <property type="evidence" value="ECO:0007669"/>
    <property type="project" value="InterPro"/>
</dbReference>
<dbReference type="InterPro" id="IPR046348">
    <property type="entry name" value="SIS_dom_sf"/>
</dbReference>
<dbReference type="InterPro" id="IPR050099">
    <property type="entry name" value="SIS_GmhA/DiaA_subfam"/>
</dbReference>
<dbReference type="CDD" id="cd05013">
    <property type="entry name" value="SIS_RpiR"/>
    <property type="match status" value="1"/>
</dbReference>
<protein>
    <recommendedName>
        <fullName evidence="1">SIS domain-containing protein</fullName>
    </recommendedName>
</protein>
<reference evidence="2 3" key="1">
    <citation type="submission" date="2015-10" db="EMBL/GenBank/DDBJ databases">
        <title>Metagenome-Assembled Genomes uncover a global brackish microbiome.</title>
        <authorList>
            <person name="Hugerth L.W."/>
            <person name="Larsson J."/>
            <person name="Alneberg J."/>
            <person name="Lindh M.V."/>
            <person name="Legrand C."/>
            <person name="Pinhassi J."/>
            <person name="Andersson A.F."/>
        </authorList>
    </citation>
    <scope>NUCLEOTIDE SEQUENCE [LARGE SCALE GENOMIC DNA]</scope>
    <source>
        <strain evidence="2">BACL2 MAG-121001-bin67</strain>
    </source>
</reference>
<evidence type="ECO:0000313" key="2">
    <source>
        <dbReference type="EMBL" id="KRO33155.1"/>
    </source>
</evidence>
<gene>
    <name evidence="2" type="ORF">ABR64_00745</name>
</gene>
<dbReference type="Gene3D" id="3.40.50.10490">
    <property type="entry name" value="Glucose-6-phosphate isomerase like protein, domain 1"/>
    <property type="match status" value="1"/>
</dbReference>